<organism evidence="1 2">
    <name type="scientific">Plakobranchus ocellatus</name>
    <dbReference type="NCBI Taxonomy" id="259542"/>
    <lineage>
        <taxon>Eukaryota</taxon>
        <taxon>Metazoa</taxon>
        <taxon>Spiralia</taxon>
        <taxon>Lophotrochozoa</taxon>
        <taxon>Mollusca</taxon>
        <taxon>Gastropoda</taxon>
        <taxon>Heterobranchia</taxon>
        <taxon>Euthyneura</taxon>
        <taxon>Panpulmonata</taxon>
        <taxon>Sacoglossa</taxon>
        <taxon>Placobranchoidea</taxon>
        <taxon>Plakobranchidae</taxon>
        <taxon>Plakobranchus</taxon>
    </lineage>
</organism>
<dbReference type="AlphaFoldDB" id="A0AAV4BUS2"/>
<proteinExistence type="predicted"/>
<dbReference type="SUPFAM" id="SSF56219">
    <property type="entry name" value="DNase I-like"/>
    <property type="match status" value="1"/>
</dbReference>
<sequence length="302" mass="33336">MGDFNVKVGDERVEDVVGPSGIGTVNERGSRLIEWCQVKDFTITNTWYQNPPRRQWTWKSPGDRSRNKIDYTLIQKRFRNAVKTSKSLPGADCDSDHIPVMYVLEKQETASSNFVRSLNQLYPTQVPSPELDIAHVYSQILRSSITWETQNSTADVHLTSANYAIFNGSSNNGNLTNIIMGSSTTTTHNNLNNASIYQRYRRSAGEDYVQTGYVITNGGADNSGGSSSGAGGVLTHENLTSTMYDGGGRSGHSSHRGHADNSVEKKIANALHTASITILSILVFEVRFDYKNGYDIEPESII</sequence>
<keyword evidence="2" id="KW-1185">Reference proteome</keyword>
<reference evidence="1 2" key="1">
    <citation type="journal article" date="2021" name="Elife">
        <title>Chloroplast acquisition without the gene transfer in kleptoplastic sea slugs, Plakobranchus ocellatus.</title>
        <authorList>
            <person name="Maeda T."/>
            <person name="Takahashi S."/>
            <person name="Yoshida T."/>
            <person name="Shimamura S."/>
            <person name="Takaki Y."/>
            <person name="Nagai Y."/>
            <person name="Toyoda A."/>
            <person name="Suzuki Y."/>
            <person name="Arimoto A."/>
            <person name="Ishii H."/>
            <person name="Satoh N."/>
            <person name="Nishiyama T."/>
            <person name="Hasebe M."/>
            <person name="Maruyama T."/>
            <person name="Minagawa J."/>
            <person name="Obokata J."/>
            <person name="Shigenobu S."/>
        </authorList>
    </citation>
    <scope>NUCLEOTIDE SEQUENCE [LARGE SCALE GENOMIC DNA]</scope>
</reference>
<dbReference type="Proteomes" id="UP000735302">
    <property type="component" value="Unassembled WGS sequence"/>
</dbReference>
<evidence type="ECO:0000313" key="1">
    <source>
        <dbReference type="EMBL" id="GFO26936.1"/>
    </source>
</evidence>
<dbReference type="Gene3D" id="3.60.10.10">
    <property type="entry name" value="Endonuclease/exonuclease/phosphatase"/>
    <property type="match status" value="1"/>
</dbReference>
<gene>
    <name evidence="1" type="ORF">PoB_005344100</name>
</gene>
<accession>A0AAV4BUS2</accession>
<evidence type="ECO:0000313" key="2">
    <source>
        <dbReference type="Proteomes" id="UP000735302"/>
    </source>
</evidence>
<comment type="caution">
    <text evidence="1">The sequence shown here is derived from an EMBL/GenBank/DDBJ whole genome shotgun (WGS) entry which is preliminary data.</text>
</comment>
<dbReference type="InterPro" id="IPR036691">
    <property type="entry name" value="Endo/exonu/phosph_ase_sf"/>
</dbReference>
<protein>
    <submittedName>
        <fullName evidence="1">Craniofacial development protein 2-like</fullName>
    </submittedName>
</protein>
<dbReference type="EMBL" id="BLXT01005873">
    <property type="protein sequence ID" value="GFO26936.1"/>
    <property type="molecule type" value="Genomic_DNA"/>
</dbReference>
<name>A0AAV4BUS2_9GAST</name>